<dbReference type="Proteomes" id="UP001454086">
    <property type="component" value="Unassembled WGS sequence"/>
</dbReference>
<dbReference type="Pfam" id="PF24032">
    <property type="entry name" value="YQBQ"/>
    <property type="match status" value="1"/>
</dbReference>
<dbReference type="EMBL" id="JBBMFM010000012">
    <property type="protein sequence ID" value="MEQ2424358.1"/>
    <property type="molecule type" value="Genomic_DNA"/>
</dbReference>
<organism evidence="2 3">
    <name type="scientific">Enterocloster hominis</name>
    <name type="common">ex Hitch et al. 2024</name>
    <dbReference type="NCBI Taxonomy" id="1917870"/>
    <lineage>
        <taxon>Bacteria</taxon>
        <taxon>Bacillati</taxon>
        <taxon>Bacillota</taxon>
        <taxon>Clostridia</taxon>
        <taxon>Lachnospirales</taxon>
        <taxon>Lachnospiraceae</taxon>
        <taxon>Enterocloster</taxon>
    </lineage>
</organism>
<name>A0ABV1D1U0_9FIRM</name>
<comment type="caution">
    <text evidence="2">The sequence shown here is derived from an EMBL/GenBank/DDBJ whole genome shotgun (WGS) entry which is preliminary data.</text>
</comment>
<gene>
    <name evidence="2" type="ORF">WMQ36_05175</name>
</gene>
<accession>A0ABV1D1U0</accession>
<dbReference type="RefSeq" id="WP_349117875.1">
    <property type="nucleotide sequence ID" value="NZ_JBBMFM010000012.1"/>
</dbReference>
<evidence type="ECO:0000313" key="3">
    <source>
        <dbReference type="Proteomes" id="UP001454086"/>
    </source>
</evidence>
<sequence>MNVHVYIQNGQAVYEPVVEGSVTWDTARKGQPGKCSFTVIPDGKLEIEEGNAVRLDVNGKPVFFGFIFERNWSSDGEAKVTAYDQLRYLKNKDSYSYEDRTAGEVIQMIAGDFNLRTGVLDDTGYKIPYRNEPDTTLFDIILNALDLTMMATGKMYVLYDDVGKLALRNVEDMKLDIMIDDGTAQDYDFTISIDKDTYNQIKLYRDNDDTKKRDVFMTRHTENINKWGVLQMSESLDKGVDGQKIAETYLGLYNRPTRSLSVKGAFGDIKVRAGCLIPVFLDVKDMQLKNYLLVESVTHKIDGGIHTMDLALRGAGING</sequence>
<evidence type="ECO:0000313" key="2">
    <source>
        <dbReference type="EMBL" id="MEQ2424358.1"/>
    </source>
</evidence>
<feature type="domain" description="YqbQ/XkdQ" evidence="1">
    <location>
        <begin position="22"/>
        <end position="313"/>
    </location>
</feature>
<keyword evidence="3" id="KW-1185">Reference proteome</keyword>
<dbReference type="InterPro" id="IPR056937">
    <property type="entry name" value="YqbQ/XkdQ"/>
</dbReference>
<protein>
    <submittedName>
        <fullName evidence="2">Hydrolase</fullName>
    </submittedName>
</protein>
<dbReference type="GO" id="GO:0016787">
    <property type="term" value="F:hydrolase activity"/>
    <property type="evidence" value="ECO:0007669"/>
    <property type="project" value="UniProtKB-KW"/>
</dbReference>
<evidence type="ECO:0000259" key="1">
    <source>
        <dbReference type="Pfam" id="PF24032"/>
    </source>
</evidence>
<proteinExistence type="predicted"/>
<keyword evidence="2" id="KW-0378">Hydrolase</keyword>
<reference evidence="2 3" key="1">
    <citation type="submission" date="2024-03" db="EMBL/GenBank/DDBJ databases">
        <title>Human intestinal bacterial collection.</title>
        <authorList>
            <person name="Pauvert C."/>
            <person name="Hitch T.C.A."/>
            <person name="Clavel T."/>
        </authorList>
    </citation>
    <scope>NUCLEOTIDE SEQUENCE [LARGE SCALE GENOMIC DNA]</scope>
    <source>
        <strain evidence="2 3">CLA-SR-H021</strain>
    </source>
</reference>
<dbReference type="SUPFAM" id="SSF69279">
    <property type="entry name" value="Phage tail proteins"/>
    <property type="match status" value="1"/>
</dbReference>